<organism evidence="1 2">
    <name type="scientific">Meloidogyne enterolobii</name>
    <name type="common">Root-knot nematode worm</name>
    <name type="synonym">Meloidogyne mayaguensis</name>
    <dbReference type="NCBI Taxonomy" id="390850"/>
    <lineage>
        <taxon>Eukaryota</taxon>
        <taxon>Metazoa</taxon>
        <taxon>Ecdysozoa</taxon>
        <taxon>Nematoda</taxon>
        <taxon>Chromadorea</taxon>
        <taxon>Rhabditida</taxon>
        <taxon>Tylenchina</taxon>
        <taxon>Tylenchomorpha</taxon>
        <taxon>Tylenchoidea</taxon>
        <taxon>Meloidogynidae</taxon>
        <taxon>Meloidogyninae</taxon>
        <taxon>Meloidogyne</taxon>
    </lineage>
</organism>
<gene>
    <name evidence="1" type="ORF">MENTE1834_LOCUS11775</name>
</gene>
<evidence type="ECO:0000313" key="2">
    <source>
        <dbReference type="Proteomes" id="UP001497535"/>
    </source>
</evidence>
<evidence type="ECO:0000313" key="1">
    <source>
        <dbReference type="EMBL" id="CAK5045545.1"/>
    </source>
</evidence>
<protein>
    <submittedName>
        <fullName evidence="1">Uncharacterized protein</fullName>
    </submittedName>
</protein>
<proteinExistence type="predicted"/>
<dbReference type="EMBL" id="CAVMJV010000012">
    <property type="protein sequence ID" value="CAK5045545.1"/>
    <property type="molecule type" value="Genomic_DNA"/>
</dbReference>
<sequence length="685" mass="80245">MPTENGESKMLVEDEKQDMVYLIIFPRISTTPHHWTMCLKIESWLKLTGIRFYRISNQFLLGSPDSGIAPFVQFNGKYYEGFDNIKEAVKHLGKKKLLEDDREKEISSISENYLLKILTKDKTTRHRRIGGKKSGGLDYLIKDNGVRAQFFQSHPQLFEWRWQEIVLNNDKKIKFEMGFEFWNEFFGIERGIENQEVNEKEILNFMEKHLVIILGSDVSSDGVGSSNYSYSDGTEGYSHSLNKEINNEYLWNLDDWQHFYEWMDKFVENKLEEYFTKEKNSMEGKVGEINFKIDNNNIIHIQLREYLQKHLWDQVSDEKIYESFEKIIQKIVNMLGSQKFLFGDQPSLADISLFSILVQFFEGHLNIPVIKHFFLKKGEKPEREDIESIGKAIVIEQGSKSNCEIEEEGPSFIENCGEMEGNDKYIDKRIGLLHSYVERMKEKIGLGSFKWINLTRYPWPLNYEEIDYMTDKYSGKSLNRNDMSSFVDQLDSNKWTDIAKTILHKKPNKWINIKNIYHGKNQPKIEEIDKHSRLILKEILNYLSVFWPNKNDEDRKMYGKIILHSIAAAYCNLGKGKTLEDANKCQKMHKNKALDLKQYVVDDAGKSAFNEKGGYFRSAPSVNTKEIKENIDFHVRSCLKIAYETIQKYNENGIVKNVEEAINKAWIIKKNEGKDSDNKQDNQEI</sequence>
<accession>A0ACB0YG99</accession>
<keyword evidence="2" id="KW-1185">Reference proteome</keyword>
<name>A0ACB0YG99_MELEN</name>
<comment type="caution">
    <text evidence="1">The sequence shown here is derived from an EMBL/GenBank/DDBJ whole genome shotgun (WGS) entry which is preliminary data.</text>
</comment>
<reference evidence="1" key="1">
    <citation type="submission" date="2023-11" db="EMBL/GenBank/DDBJ databases">
        <authorList>
            <person name="Poullet M."/>
        </authorList>
    </citation>
    <scope>NUCLEOTIDE SEQUENCE</scope>
    <source>
        <strain evidence="1">E1834</strain>
    </source>
</reference>
<dbReference type="Proteomes" id="UP001497535">
    <property type="component" value="Unassembled WGS sequence"/>
</dbReference>